<evidence type="ECO:0000259" key="2">
    <source>
        <dbReference type="Pfam" id="PF24426"/>
    </source>
</evidence>
<evidence type="ECO:0000259" key="4">
    <source>
        <dbReference type="Pfam" id="PF25246"/>
    </source>
</evidence>
<dbReference type="PANTHER" id="PTHR35743:SF1">
    <property type="entry name" value="NODULIN HOMEOBOX"/>
    <property type="match status" value="1"/>
</dbReference>
<dbReference type="Proteomes" id="UP000734854">
    <property type="component" value="Unassembled WGS sequence"/>
</dbReference>
<evidence type="ECO:0000256" key="1">
    <source>
        <dbReference type="SAM" id="MobiDB-lite"/>
    </source>
</evidence>
<dbReference type="GO" id="GO:0003697">
    <property type="term" value="F:single-stranded DNA binding"/>
    <property type="evidence" value="ECO:0007669"/>
    <property type="project" value="InterPro"/>
</dbReference>
<feature type="region of interest" description="Disordered" evidence="1">
    <location>
        <begin position="830"/>
        <end position="877"/>
    </location>
</feature>
<dbReference type="Pfam" id="PF25246">
    <property type="entry name" value="Nodulin_N"/>
    <property type="match status" value="1"/>
</dbReference>
<feature type="region of interest" description="Disordered" evidence="1">
    <location>
        <begin position="594"/>
        <end position="636"/>
    </location>
</feature>
<dbReference type="Pfam" id="PF24679">
    <property type="entry name" value="Nodulin_C"/>
    <property type="match status" value="1"/>
</dbReference>
<comment type="caution">
    <text evidence="5">The sequence shown here is derived from an EMBL/GenBank/DDBJ whole genome shotgun (WGS) entry which is preliminary data.</text>
</comment>
<protein>
    <recommendedName>
        <fullName evidence="7">Nodulin homeobox</fullName>
    </recommendedName>
</protein>
<dbReference type="PANTHER" id="PTHR35743">
    <property type="entry name" value="NODULIN HOMEOBOX"/>
    <property type="match status" value="1"/>
</dbReference>
<dbReference type="PROSITE" id="PS00290">
    <property type="entry name" value="IG_MHC"/>
    <property type="match status" value="1"/>
</dbReference>
<feature type="domain" description="Nodulin homeobox N-terminal" evidence="4">
    <location>
        <begin position="12"/>
        <end position="535"/>
    </location>
</feature>
<dbReference type="EMBL" id="JACMSC010000003">
    <property type="protein sequence ID" value="KAG6528617.1"/>
    <property type="molecule type" value="Genomic_DNA"/>
</dbReference>
<feature type="domain" description="Nodulin homeobox C-terminal" evidence="3">
    <location>
        <begin position="921"/>
        <end position="1007"/>
    </location>
</feature>
<feature type="region of interest" description="Disordered" evidence="1">
    <location>
        <begin position="675"/>
        <end position="702"/>
    </location>
</feature>
<dbReference type="InterPro" id="IPR003006">
    <property type="entry name" value="Ig/MHC_CS"/>
</dbReference>
<gene>
    <name evidence="5" type="ORF">ZIOFF_010796</name>
</gene>
<dbReference type="Pfam" id="PF24426">
    <property type="entry name" value="HTH_NDX"/>
    <property type="match status" value="1"/>
</dbReference>
<feature type="domain" description="Nodulin homeobox homeobox-like" evidence="2">
    <location>
        <begin position="758"/>
        <end position="793"/>
    </location>
</feature>
<dbReference type="GO" id="GO:0009908">
    <property type="term" value="P:flower development"/>
    <property type="evidence" value="ECO:0007669"/>
    <property type="project" value="InterPro"/>
</dbReference>
<feature type="compositionally biased region" description="Polar residues" evidence="1">
    <location>
        <begin position="594"/>
        <end position="622"/>
    </location>
</feature>
<keyword evidence="6" id="KW-1185">Reference proteome</keyword>
<evidence type="ECO:0008006" key="7">
    <source>
        <dbReference type="Google" id="ProtNLM"/>
    </source>
</evidence>
<evidence type="ECO:0000313" key="6">
    <source>
        <dbReference type="Proteomes" id="UP000734854"/>
    </source>
</evidence>
<proteinExistence type="predicted"/>
<dbReference type="InterPro" id="IPR056559">
    <property type="entry name" value="NDX_C"/>
</dbReference>
<feature type="compositionally biased region" description="Basic and acidic residues" evidence="1">
    <location>
        <begin position="736"/>
        <end position="749"/>
    </location>
</feature>
<dbReference type="InterPro" id="IPR056560">
    <property type="entry name" value="HTH_NDX"/>
</dbReference>
<accession>A0A8J5LYL5</accession>
<sequence length="1011" mass="113305">MGMGGEEMRGVMIEIISAIGELNGLSSQELNKLLKDSENFTVECKTDKGFLEQINMEKLAYSLPLHLIATLLSPEREMQMGHVLRGVRLLHTLSDLASRHARLEQILLDDTKLSEQVLDLVLFMLIILARHKEDNSVGSSAVLHSTLVACSLYILTSCLSSQWHDLVHVLLAHPKADLFMDVAFDAVHEDIRILGTVLQALSNELSGDISLLPAAGRTAHYICQQCEASLQFLLSLCQQKLFQDRVLRNKELCKHGGILSLAYSILKLNVPHNLEKSLDIVAAISRLKSKILSILLQLCESESLSYLDEVAGSPKSMHLAKAVALEFLDLLRVTFRSEGKQLDGPQYRSNPTGLLLLNALRLADIFSDDSNFRSFFMTNSIPVLADILSVPHEEFSLCWCSLKIPVVEEDATLEYDPFIAAGVALISLDNASENSHLAAFLLPEIDSTCPINFSGMPLATYAQQRISYLVKIIANLHVFVPNICEEEERDLFLNNFHKYLLQENPESSGHHSGFNIQKATRVCKNLGSLSRYAISLTPNCLTDEDVLLLSKYADELQKLTRAKVGDSFFQETVVKAEDEDVKSEYGCLVQHSSLSGQKNSNSNFSRSHQETEYATGNSSSFTRKQDESAWEDGPKLSYNDVDVKGKIREISRCQDLLQQKVMRHSANDQFEEFEVNHERKRNSMDQPESMRGGEKENTESELKGTGLHLNKMDFDSMPDNRHFPQSEYLTESCLPEDEKAENGQGEEKQPRKRKRNIMNEIQILMIEKALLDEPEMQRNPVALQAWSDKLSLQAWLRNYSISAKELVRPIACVLFFYTYDRVNNRKAKLARAAREARAPSEGDISYPDKSSGPCSSHFCDSPESPTEENYAAPGRGISHQTISRTGSIVTRSARCEDMDMSTPTDFVHRSQQNQAPLRSHLFEPGQLVSMEDAEGNLVGKGQIIQVEGRWHGKSLEESGICIVDVTELKVEKWKEVQHPSDAAGHTFEEAMAKNSGTMWVAWDAARLALLP</sequence>
<dbReference type="InterPro" id="IPR039325">
    <property type="entry name" value="NDX"/>
</dbReference>
<name>A0A8J5LYL5_ZINOF</name>
<evidence type="ECO:0000259" key="3">
    <source>
        <dbReference type="Pfam" id="PF24679"/>
    </source>
</evidence>
<dbReference type="AlphaFoldDB" id="A0A8J5LYL5"/>
<dbReference type="InterPro" id="IPR057287">
    <property type="entry name" value="Ndx_N"/>
</dbReference>
<evidence type="ECO:0000313" key="5">
    <source>
        <dbReference type="EMBL" id="KAG6528617.1"/>
    </source>
</evidence>
<reference evidence="5 6" key="1">
    <citation type="submission" date="2020-08" db="EMBL/GenBank/DDBJ databases">
        <title>Plant Genome Project.</title>
        <authorList>
            <person name="Zhang R.-G."/>
        </authorList>
    </citation>
    <scope>NUCLEOTIDE SEQUENCE [LARGE SCALE GENOMIC DNA]</scope>
    <source>
        <tissue evidence="5">Rhizome</tissue>
    </source>
</reference>
<feature type="compositionally biased region" description="Basic and acidic residues" evidence="1">
    <location>
        <begin position="691"/>
        <end position="702"/>
    </location>
</feature>
<feature type="region of interest" description="Disordered" evidence="1">
    <location>
        <begin position="732"/>
        <end position="754"/>
    </location>
</feature>
<organism evidence="5 6">
    <name type="scientific">Zingiber officinale</name>
    <name type="common">Ginger</name>
    <name type="synonym">Amomum zingiber</name>
    <dbReference type="NCBI Taxonomy" id="94328"/>
    <lineage>
        <taxon>Eukaryota</taxon>
        <taxon>Viridiplantae</taxon>
        <taxon>Streptophyta</taxon>
        <taxon>Embryophyta</taxon>
        <taxon>Tracheophyta</taxon>
        <taxon>Spermatophyta</taxon>
        <taxon>Magnoliopsida</taxon>
        <taxon>Liliopsida</taxon>
        <taxon>Zingiberales</taxon>
        <taxon>Zingiberaceae</taxon>
        <taxon>Zingiber</taxon>
    </lineage>
</organism>